<dbReference type="NCBIfam" id="NF046062">
    <property type="entry name" value="citrull_CtlX"/>
    <property type="match status" value="1"/>
</dbReference>
<dbReference type="InterPro" id="IPR014541">
    <property type="entry name" value="Amdntrnsf_FN0238"/>
</dbReference>
<reference evidence="1" key="1">
    <citation type="submission" date="2020-09" db="EMBL/GenBank/DDBJ databases">
        <title>Rhizobia associated with sainfoin plants.</title>
        <authorList>
            <person name="Asharfi S."/>
            <person name="Kuzmanovic N."/>
            <person name="Bunk B."/>
            <person name="Sproeer C."/>
            <person name="Becker M."/>
            <person name="Thuenen T."/>
        </authorList>
    </citation>
    <scope>NUCLEOTIDE SEQUENCE</scope>
    <source>
        <strain evidence="1">OM4</strain>
    </source>
</reference>
<dbReference type="Proteomes" id="UP001058098">
    <property type="component" value="Chromosome"/>
</dbReference>
<dbReference type="EMBL" id="CP062229">
    <property type="protein sequence ID" value="UVC15396.1"/>
    <property type="molecule type" value="Genomic_DNA"/>
</dbReference>
<dbReference type="Gene3D" id="3.75.10.10">
    <property type="entry name" value="L-arginine/glycine Amidinotransferase, Chain A"/>
    <property type="match status" value="1"/>
</dbReference>
<evidence type="ECO:0000313" key="1">
    <source>
        <dbReference type="EMBL" id="UVC15396.1"/>
    </source>
</evidence>
<dbReference type="Pfam" id="PF19420">
    <property type="entry name" value="DDAH_eukar"/>
    <property type="match status" value="1"/>
</dbReference>
<keyword evidence="2" id="KW-1185">Reference proteome</keyword>
<proteinExistence type="predicted"/>
<gene>
    <name evidence="1" type="ORF">IHQ72_33830</name>
</gene>
<organism evidence="1 2">
    <name type="scientific">Mesorhizobium onobrychidis</name>
    <dbReference type="NCBI Taxonomy" id="2775404"/>
    <lineage>
        <taxon>Bacteria</taxon>
        <taxon>Pseudomonadati</taxon>
        <taxon>Pseudomonadota</taxon>
        <taxon>Alphaproteobacteria</taxon>
        <taxon>Hyphomicrobiales</taxon>
        <taxon>Phyllobacteriaceae</taxon>
        <taxon>Mesorhizobium</taxon>
    </lineage>
</organism>
<accession>A0ABY5QW10</accession>
<dbReference type="RefSeq" id="WP_258120204.1">
    <property type="nucleotide sequence ID" value="NZ_CP062229.1"/>
</dbReference>
<sequence>MAQSSNFSIQAPSAVVMIRPHHFTVNDETAADNRFQVAERDASDLSPLAYAEITRAAALLQEEGVAVHLFEDEGSDTPDSVFPNNWFSTHPGGYVAIYPMRALSRRRERRSDVIQMLKRCYRVQVVIDYSGLEPDGLFLEGTGAMVLDHIHRVAYAVRSERTNPVVLQRFCSQFSFEPMLFSAKDPRGADIYHTNVLMCVATDFAMIGLDMITNSVRRREIVNRLERTGRRVIGLTNAQIENFAGNVIELQGENGRILALSTTALLSLTPEQIDIIGESAKLLPLSVPTVERAGGSVRCTIAGVHLPPRN</sequence>
<evidence type="ECO:0000313" key="2">
    <source>
        <dbReference type="Proteomes" id="UP001058098"/>
    </source>
</evidence>
<dbReference type="PIRSF" id="PIRSF028188">
    <property type="entry name" value="Amdntrnsf_FN0238"/>
    <property type="match status" value="1"/>
</dbReference>
<dbReference type="SUPFAM" id="SSF55909">
    <property type="entry name" value="Pentein"/>
    <property type="match status" value="1"/>
</dbReference>
<name>A0ABY5QW10_9HYPH</name>
<protein>
    <submittedName>
        <fullName evidence="1">Amidinotransferase</fullName>
    </submittedName>
</protein>
<dbReference type="PANTHER" id="PTHR43224:SF1">
    <property type="entry name" value="AMIDINOTRANSFERASE"/>
    <property type="match status" value="1"/>
</dbReference>
<dbReference type="PANTHER" id="PTHR43224">
    <property type="entry name" value="AMIDINOTRANSFERASE"/>
    <property type="match status" value="1"/>
</dbReference>